<dbReference type="GO" id="GO:0019901">
    <property type="term" value="F:protein kinase binding"/>
    <property type="evidence" value="ECO:0007669"/>
    <property type="project" value="InterPro"/>
</dbReference>
<dbReference type="InterPro" id="IPR038189">
    <property type="entry name" value="Cdc37_Hsp90-bd_sf"/>
</dbReference>
<feature type="domain" description="Cdc37 Hsp90 binding" evidence="5">
    <location>
        <begin position="233"/>
        <end position="366"/>
    </location>
</feature>
<organism evidence="7 8">
    <name type="scientific">Jimgerdemannia flammicorona</name>
    <dbReference type="NCBI Taxonomy" id="994334"/>
    <lineage>
        <taxon>Eukaryota</taxon>
        <taxon>Fungi</taxon>
        <taxon>Fungi incertae sedis</taxon>
        <taxon>Mucoromycota</taxon>
        <taxon>Mucoromycotina</taxon>
        <taxon>Endogonomycetes</taxon>
        <taxon>Endogonales</taxon>
        <taxon>Endogonaceae</taxon>
        <taxon>Jimgerdemannia</taxon>
    </lineage>
</organism>
<comment type="subcellular location">
    <subcellularLocation>
        <location evidence="1">Cytoplasm</location>
    </subcellularLocation>
</comment>
<comment type="similarity">
    <text evidence="2">Belongs to the CDC37 family.</text>
</comment>
<dbReference type="SMART" id="SM01070">
    <property type="entry name" value="CDC37_M"/>
    <property type="match status" value="1"/>
</dbReference>
<keyword evidence="7" id="KW-0808">Transferase</keyword>
<dbReference type="GO" id="GO:0031072">
    <property type="term" value="F:heat shock protein binding"/>
    <property type="evidence" value="ECO:0007669"/>
    <property type="project" value="TreeGrafter"/>
</dbReference>
<feature type="compositionally biased region" description="Pro residues" evidence="4">
    <location>
        <begin position="216"/>
        <end position="228"/>
    </location>
</feature>
<reference evidence="7 8" key="1">
    <citation type="journal article" date="2018" name="New Phytol.">
        <title>Phylogenomics of Endogonaceae and evolution of mycorrhizas within Mucoromycota.</title>
        <authorList>
            <person name="Chang Y."/>
            <person name="Desiro A."/>
            <person name="Na H."/>
            <person name="Sandor L."/>
            <person name="Lipzen A."/>
            <person name="Clum A."/>
            <person name="Barry K."/>
            <person name="Grigoriev I.V."/>
            <person name="Martin F.M."/>
            <person name="Stajich J.E."/>
            <person name="Smith M.E."/>
            <person name="Bonito G."/>
            <person name="Spatafora J.W."/>
        </authorList>
    </citation>
    <scope>NUCLEOTIDE SEQUENCE [LARGE SCALE GENOMIC DNA]</scope>
    <source>
        <strain evidence="7 8">GMNB39</strain>
    </source>
</reference>
<proteinExistence type="inferred from homology"/>
<evidence type="ECO:0000313" key="8">
    <source>
        <dbReference type="Proteomes" id="UP000268093"/>
    </source>
</evidence>
<dbReference type="Pfam" id="PF08565">
    <property type="entry name" value="CDC37_M"/>
    <property type="match status" value="1"/>
</dbReference>
<dbReference type="SMART" id="SM01071">
    <property type="entry name" value="CDC37_N"/>
    <property type="match status" value="1"/>
</dbReference>
<evidence type="ECO:0000256" key="1">
    <source>
        <dbReference type="ARBA" id="ARBA00004496"/>
    </source>
</evidence>
<evidence type="ECO:0000256" key="2">
    <source>
        <dbReference type="ARBA" id="ARBA00006222"/>
    </source>
</evidence>
<feature type="region of interest" description="Disordered" evidence="4">
    <location>
        <begin position="213"/>
        <end position="284"/>
    </location>
</feature>
<dbReference type="GO" id="GO:0006457">
    <property type="term" value="P:protein folding"/>
    <property type="evidence" value="ECO:0007669"/>
    <property type="project" value="TreeGrafter"/>
</dbReference>
<dbReference type="InterPro" id="IPR013855">
    <property type="entry name" value="Cdc37_N_dom"/>
</dbReference>
<dbReference type="Pfam" id="PF03234">
    <property type="entry name" value="CDC37_N"/>
    <property type="match status" value="1"/>
</dbReference>
<protein>
    <submittedName>
        <fullName evidence="7">Cdc37 N terminal kinase binding-domain-containing protein</fullName>
    </submittedName>
</protein>
<feature type="compositionally biased region" description="Basic and acidic residues" evidence="4">
    <location>
        <begin position="235"/>
        <end position="249"/>
    </location>
</feature>
<evidence type="ECO:0000313" key="7">
    <source>
        <dbReference type="EMBL" id="RUP43433.1"/>
    </source>
</evidence>
<dbReference type="OrthoDB" id="440202at2759"/>
<dbReference type="SUPFAM" id="SSF101391">
    <property type="entry name" value="Hsp90 co-chaperone CDC37"/>
    <property type="match status" value="1"/>
</dbReference>
<gene>
    <name evidence="7" type="ORF">BC936DRAFT_137188</name>
</gene>
<dbReference type="GO" id="GO:0051082">
    <property type="term" value="F:unfolded protein binding"/>
    <property type="evidence" value="ECO:0007669"/>
    <property type="project" value="TreeGrafter"/>
</dbReference>
<dbReference type="GO" id="GO:0050821">
    <property type="term" value="P:protein stabilization"/>
    <property type="evidence" value="ECO:0007669"/>
    <property type="project" value="TreeGrafter"/>
</dbReference>
<dbReference type="GO" id="GO:0005737">
    <property type="term" value="C:cytoplasm"/>
    <property type="evidence" value="ECO:0007669"/>
    <property type="project" value="UniProtKB-SubCell"/>
</dbReference>
<dbReference type="InterPro" id="IPR013874">
    <property type="entry name" value="Cdc37_Hsp90-bd"/>
</dbReference>
<keyword evidence="3" id="KW-0963">Cytoplasm</keyword>
<dbReference type="PANTHER" id="PTHR12800">
    <property type="entry name" value="CDC37-RELATED"/>
    <property type="match status" value="1"/>
</dbReference>
<keyword evidence="7" id="KW-0418">Kinase</keyword>
<dbReference type="EMBL" id="RBNI01011023">
    <property type="protein sequence ID" value="RUP43433.1"/>
    <property type="molecule type" value="Genomic_DNA"/>
</dbReference>
<comment type="caution">
    <text evidence="7">The sequence shown here is derived from an EMBL/GenBank/DDBJ whole genome shotgun (WGS) entry which is preliminary data.</text>
</comment>
<dbReference type="InterPro" id="IPR004918">
    <property type="entry name" value="Cdc37"/>
</dbReference>
<evidence type="ECO:0000256" key="3">
    <source>
        <dbReference type="ARBA" id="ARBA00022490"/>
    </source>
</evidence>
<dbReference type="GO" id="GO:0016301">
    <property type="term" value="F:kinase activity"/>
    <property type="evidence" value="ECO:0007669"/>
    <property type="project" value="UniProtKB-KW"/>
</dbReference>
<feature type="domain" description="Cdc37 N-terminal" evidence="6">
    <location>
        <begin position="3"/>
        <end position="210"/>
    </location>
</feature>
<evidence type="ECO:0000259" key="6">
    <source>
        <dbReference type="SMART" id="SM01071"/>
    </source>
</evidence>
<evidence type="ECO:0000259" key="5">
    <source>
        <dbReference type="SMART" id="SM01070"/>
    </source>
</evidence>
<dbReference type="Gene3D" id="1.20.58.610">
    <property type="entry name" value="Cdc37, Hsp90 binding domain"/>
    <property type="match status" value="1"/>
</dbReference>
<keyword evidence="8" id="KW-1185">Reference proteome</keyword>
<dbReference type="PANTHER" id="PTHR12800:SF4">
    <property type="entry name" value="HSP90 CO-CHAPERONE CDC37"/>
    <property type="match status" value="1"/>
</dbReference>
<dbReference type="GO" id="GO:0051087">
    <property type="term" value="F:protein-folding chaperone binding"/>
    <property type="evidence" value="ECO:0007669"/>
    <property type="project" value="TreeGrafter"/>
</dbReference>
<name>A0A433CXX5_9FUNG</name>
<accession>A0A433CXX5</accession>
<dbReference type="AlphaFoldDB" id="A0A433CXX5"/>
<sequence>MSRLDYSKWDALELSDDSDIEVHPNVDKASFIRWKQQDIHARREQRRQNIQALRRTREMNDGLLTQLRDLSKAASNPKEGVAGILKHINDVRDKAKREGIADTAIPKNPHYVPDEATGQPEEGDAATAKDMEETVPLETVLGTLVDQIETALKTQDEENVRRDLVARLEDQMRRVEERQRDVVMALDKEEKEDKKKITSDNIFHETFDKMMITKPKQPPAPAPTPAPAPAATTKPAEKKSTDKKSTEKRPTKKKTEKVVETLNSGAKPKALTPPPAADDSDDSEELITTPDALDFSKLNGFDASFRYIGAHPHLVSEKVADQILAEAFSAQLAGDEKRAKNCVFQALQLQYCNGLGKDGINLFYAR</sequence>
<dbReference type="Proteomes" id="UP000268093">
    <property type="component" value="Unassembled WGS sequence"/>
</dbReference>
<evidence type="ECO:0000256" key="4">
    <source>
        <dbReference type="SAM" id="MobiDB-lite"/>
    </source>
</evidence>